<dbReference type="RefSeq" id="WP_283432663.1">
    <property type="nucleotide sequence ID" value="NZ_FXUG01000005.1"/>
</dbReference>
<dbReference type="Gene3D" id="3.40.640.10">
    <property type="entry name" value="Type I PLP-dependent aspartate aminotransferase-like (Major domain)"/>
    <property type="match status" value="1"/>
</dbReference>
<comment type="cofactor">
    <cofactor evidence="1">
        <name>pyridoxal 5'-phosphate</name>
        <dbReference type="ChEBI" id="CHEBI:597326"/>
    </cofactor>
</comment>
<evidence type="ECO:0000313" key="8">
    <source>
        <dbReference type="Proteomes" id="UP001158067"/>
    </source>
</evidence>
<evidence type="ECO:0000256" key="1">
    <source>
        <dbReference type="ARBA" id="ARBA00001933"/>
    </source>
</evidence>
<dbReference type="EMBL" id="FXUG01000005">
    <property type="protein sequence ID" value="SMP56740.1"/>
    <property type="molecule type" value="Genomic_DNA"/>
</dbReference>
<dbReference type="Gene3D" id="3.90.1150.10">
    <property type="entry name" value="Aspartate Aminotransferase, domain 1"/>
    <property type="match status" value="1"/>
</dbReference>
<evidence type="ECO:0000256" key="4">
    <source>
        <dbReference type="ARBA" id="ARBA00022898"/>
    </source>
</evidence>
<dbReference type="PIRSF" id="PIRSF005572">
    <property type="entry name" value="NifS"/>
    <property type="match status" value="1"/>
</dbReference>
<organism evidence="7 8">
    <name type="scientific">Neorhodopirellula lusitana</name>
    <dbReference type="NCBI Taxonomy" id="445327"/>
    <lineage>
        <taxon>Bacteria</taxon>
        <taxon>Pseudomonadati</taxon>
        <taxon>Planctomycetota</taxon>
        <taxon>Planctomycetia</taxon>
        <taxon>Pirellulales</taxon>
        <taxon>Pirellulaceae</taxon>
        <taxon>Neorhodopirellula</taxon>
    </lineage>
</organism>
<comment type="caution">
    <text evidence="7">The sequence shown here is derived from an EMBL/GenBank/DDBJ whole genome shotgun (WGS) entry which is preliminary data.</text>
</comment>
<sequence length="403" mass="42156">MSPMSDSNAGGSQRLYLDHASTSWPKREGVVEAMAAFMVDCGASPSRGQYKSARQAGTIVQQTRQRLAEVLNAEDSSCVSFQSGCTVALNVAIQGLVRSGEHVIASSVEHNSVLRPIFAATDLCDIVDCDSDGRMQVERIISRVCDSTRLIALTHASNVTGIVQPVRELSAAVLELNQQRPADRQIVVLCDAAQTFGYLPVDVGALGVQLLAAPAHKGCGGPSGIAFLYVHPTLHGTIRPLIQGGSGHDGLSETMPVEMPGCLEPGTMNIAAIAGWQAAIQDWGPGEKDAGQLFAGQLQQHAVRLHNGLASIDGIRVVGGVGALPIASIDFGPMLPPSDAAAILDHDFGIDVRAGFHCAARIHRLLGTQSSGTVRISCGHTTTAADIDRVVQAVAEIAASLNV</sequence>
<evidence type="ECO:0000256" key="3">
    <source>
        <dbReference type="ARBA" id="ARBA00012239"/>
    </source>
</evidence>
<protein>
    <recommendedName>
        <fullName evidence="3">cysteine desulfurase</fullName>
        <ecNumber evidence="3">2.8.1.7</ecNumber>
    </recommendedName>
</protein>
<dbReference type="EC" id="2.8.1.7" evidence="3"/>
<comment type="similarity">
    <text evidence="2">Belongs to the class-V pyridoxal-phosphate-dependent aminotransferase family. Csd subfamily.</text>
</comment>
<keyword evidence="4" id="KW-0663">Pyridoxal phosphate</keyword>
<dbReference type="Proteomes" id="UP001158067">
    <property type="component" value="Unassembled WGS sequence"/>
</dbReference>
<keyword evidence="8" id="KW-1185">Reference proteome</keyword>
<evidence type="ECO:0000259" key="6">
    <source>
        <dbReference type="Pfam" id="PF00266"/>
    </source>
</evidence>
<dbReference type="InterPro" id="IPR015424">
    <property type="entry name" value="PyrdxlP-dep_Trfase"/>
</dbReference>
<name>A0ABY1Q1V0_9BACT</name>
<evidence type="ECO:0000313" key="7">
    <source>
        <dbReference type="EMBL" id="SMP56740.1"/>
    </source>
</evidence>
<keyword evidence="7" id="KW-0456">Lyase</keyword>
<dbReference type="InterPro" id="IPR016454">
    <property type="entry name" value="Cysteine_dSase"/>
</dbReference>
<evidence type="ECO:0000256" key="5">
    <source>
        <dbReference type="ARBA" id="ARBA00050776"/>
    </source>
</evidence>
<dbReference type="InterPro" id="IPR015421">
    <property type="entry name" value="PyrdxlP-dep_Trfase_major"/>
</dbReference>
<evidence type="ECO:0000256" key="2">
    <source>
        <dbReference type="ARBA" id="ARBA00010447"/>
    </source>
</evidence>
<dbReference type="GO" id="GO:0016829">
    <property type="term" value="F:lyase activity"/>
    <property type="evidence" value="ECO:0007669"/>
    <property type="project" value="UniProtKB-KW"/>
</dbReference>
<dbReference type="Pfam" id="PF00266">
    <property type="entry name" value="Aminotran_5"/>
    <property type="match status" value="1"/>
</dbReference>
<proteinExistence type="inferred from homology"/>
<dbReference type="PANTHER" id="PTHR43586">
    <property type="entry name" value="CYSTEINE DESULFURASE"/>
    <property type="match status" value="1"/>
</dbReference>
<comment type="catalytic activity">
    <reaction evidence="5">
        <text>(sulfur carrier)-H + L-cysteine = (sulfur carrier)-SH + L-alanine</text>
        <dbReference type="Rhea" id="RHEA:43892"/>
        <dbReference type="Rhea" id="RHEA-COMP:14737"/>
        <dbReference type="Rhea" id="RHEA-COMP:14739"/>
        <dbReference type="ChEBI" id="CHEBI:29917"/>
        <dbReference type="ChEBI" id="CHEBI:35235"/>
        <dbReference type="ChEBI" id="CHEBI:57972"/>
        <dbReference type="ChEBI" id="CHEBI:64428"/>
        <dbReference type="EC" id="2.8.1.7"/>
    </reaction>
</comment>
<reference evidence="7 8" key="1">
    <citation type="submission" date="2017-05" db="EMBL/GenBank/DDBJ databases">
        <authorList>
            <person name="Varghese N."/>
            <person name="Submissions S."/>
        </authorList>
    </citation>
    <scope>NUCLEOTIDE SEQUENCE [LARGE SCALE GENOMIC DNA]</scope>
    <source>
        <strain evidence="7 8">DSM 25457</strain>
    </source>
</reference>
<accession>A0ABY1Q1V0</accession>
<dbReference type="PANTHER" id="PTHR43586:SF4">
    <property type="entry name" value="ISOPENICILLIN N EPIMERASE"/>
    <property type="match status" value="1"/>
</dbReference>
<dbReference type="SUPFAM" id="SSF53383">
    <property type="entry name" value="PLP-dependent transferases"/>
    <property type="match status" value="1"/>
</dbReference>
<dbReference type="InterPro" id="IPR015422">
    <property type="entry name" value="PyrdxlP-dep_Trfase_small"/>
</dbReference>
<gene>
    <name evidence="7" type="ORF">SAMN06265222_105200</name>
</gene>
<feature type="domain" description="Aminotransferase class V" evidence="6">
    <location>
        <begin position="16"/>
        <end position="390"/>
    </location>
</feature>
<dbReference type="InterPro" id="IPR000192">
    <property type="entry name" value="Aminotrans_V_dom"/>
</dbReference>